<dbReference type="PANTHER" id="PTHR30543:SF21">
    <property type="entry name" value="NAD(P)H-DEPENDENT FMN REDUCTASE LOT6"/>
    <property type="match status" value="1"/>
</dbReference>
<reference evidence="2 3" key="1">
    <citation type="submission" date="2018-05" db="EMBL/GenBank/DDBJ databases">
        <title>Complete genome sequence of Arcticibacterium luteifluviistationis SM1504T, a cytophagaceae bacterium isolated from Arctic surface seawater.</title>
        <authorList>
            <person name="Li Y."/>
            <person name="Qin Q.-L."/>
        </authorList>
    </citation>
    <scope>NUCLEOTIDE SEQUENCE [LARGE SCALE GENOMIC DNA]</scope>
    <source>
        <strain evidence="2 3">SM1504</strain>
    </source>
</reference>
<dbReference type="Gene3D" id="3.40.50.360">
    <property type="match status" value="1"/>
</dbReference>
<dbReference type="GO" id="GO:0010181">
    <property type="term" value="F:FMN binding"/>
    <property type="evidence" value="ECO:0007669"/>
    <property type="project" value="TreeGrafter"/>
</dbReference>
<dbReference type="SUPFAM" id="SSF52218">
    <property type="entry name" value="Flavoproteins"/>
    <property type="match status" value="1"/>
</dbReference>
<dbReference type="InterPro" id="IPR050712">
    <property type="entry name" value="NAD(P)H-dep_reductase"/>
</dbReference>
<name>A0A2Z4GB42_9BACT</name>
<dbReference type="EMBL" id="CP029480">
    <property type="protein sequence ID" value="AWV98298.1"/>
    <property type="molecule type" value="Genomic_DNA"/>
</dbReference>
<gene>
    <name evidence="2" type="ORF">DJ013_08995</name>
</gene>
<evidence type="ECO:0000313" key="3">
    <source>
        <dbReference type="Proteomes" id="UP000249873"/>
    </source>
</evidence>
<sequence>MKPNILAISGSLIENSSNNRLIGFIKETFKNEADISLPESLDSLPHFNPTIDKGNTPKTVFHFRQQITNADAILIVTPEYVFSMPAVLKNALEWCVSTEVFTDKPVGIIVGAASGEKAMEQLVLVLGTIQCKLSSETQLVISGIKGKMNPSMSGALQKDLDTLMNSFLHQIEHG</sequence>
<dbReference type="OrthoDB" id="9812295at2"/>
<dbReference type="RefSeq" id="WP_111371461.1">
    <property type="nucleotide sequence ID" value="NZ_CP029480.1"/>
</dbReference>
<proteinExistence type="predicted"/>
<dbReference type="GO" id="GO:0005829">
    <property type="term" value="C:cytosol"/>
    <property type="evidence" value="ECO:0007669"/>
    <property type="project" value="TreeGrafter"/>
</dbReference>
<dbReference type="GO" id="GO:0016491">
    <property type="term" value="F:oxidoreductase activity"/>
    <property type="evidence" value="ECO:0007669"/>
    <property type="project" value="InterPro"/>
</dbReference>
<dbReference type="KEGG" id="als:DJ013_08995"/>
<dbReference type="AlphaFoldDB" id="A0A2Z4GB42"/>
<protein>
    <recommendedName>
        <fullName evidence="1">NADPH-dependent FMN reductase-like domain-containing protein</fullName>
    </recommendedName>
</protein>
<dbReference type="Pfam" id="PF03358">
    <property type="entry name" value="FMN_red"/>
    <property type="match status" value="1"/>
</dbReference>
<organism evidence="2 3">
    <name type="scientific">Arcticibacterium luteifluviistationis</name>
    <dbReference type="NCBI Taxonomy" id="1784714"/>
    <lineage>
        <taxon>Bacteria</taxon>
        <taxon>Pseudomonadati</taxon>
        <taxon>Bacteroidota</taxon>
        <taxon>Cytophagia</taxon>
        <taxon>Cytophagales</taxon>
        <taxon>Leadbetterellaceae</taxon>
        <taxon>Arcticibacterium</taxon>
    </lineage>
</organism>
<evidence type="ECO:0000259" key="1">
    <source>
        <dbReference type="Pfam" id="PF03358"/>
    </source>
</evidence>
<feature type="domain" description="NADPH-dependent FMN reductase-like" evidence="1">
    <location>
        <begin position="4"/>
        <end position="142"/>
    </location>
</feature>
<dbReference type="Proteomes" id="UP000249873">
    <property type="component" value="Chromosome"/>
</dbReference>
<dbReference type="InterPro" id="IPR029039">
    <property type="entry name" value="Flavoprotein-like_sf"/>
</dbReference>
<dbReference type="PANTHER" id="PTHR30543">
    <property type="entry name" value="CHROMATE REDUCTASE"/>
    <property type="match status" value="1"/>
</dbReference>
<accession>A0A2Z4GB42</accession>
<keyword evidence="3" id="KW-1185">Reference proteome</keyword>
<dbReference type="InterPro" id="IPR005025">
    <property type="entry name" value="FMN_Rdtase-like_dom"/>
</dbReference>
<evidence type="ECO:0000313" key="2">
    <source>
        <dbReference type="EMBL" id="AWV98298.1"/>
    </source>
</evidence>